<dbReference type="PANTHER" id="PTHR33932">
    <property type="entry name" value="NA(+)/H(+) ANTIPORTER SUBUNIT B"/>
    <property type="match status" value="1"/>
</dbReference>
<comment type="subcellular location">
    <subcellularLocation>
        <location evidence="1">Cell membrane</location>
        <topology evidence="1">Multi-pass membrane protein</topology>
    </subcellularLocation>
</comment>
<protein>
    <submittedName>
        <fullName evidence="9">Sodium:proton antiporter</fullName>
    </submittedName>
</protein>
<dbReference type="InterPro" id="IPR050622">
    <property type="entry name" value="CPA3_antiporter_subunitB"/>
</dbReference>
<reference evidence="9 10" key="1">
    <citation type="journal article" date="2016" name="Nat. Commun.">
        <title>Thousands of microbial genomes shed light on interconnected biogeochemical processes in an aquifer system.</title>
        <authorList>
            <person name="Anantharaman K."/>
            <person name="Brown C.T."/>
            <person name="Hug L.A."/>
            <person name="Sharon I."/>
            <person name="Castelle C.J."/>
            <person name="Probst A.J."/>
            <person name="Thomas B.C."/>
            <person name="Singh A."/>
            <person name="Wilkins M.J."/>
            <person name="Karaoz U."/>
            <person name="Brodie E.L."/>
            <person name="Williams K.H."/>
            <person name="Hubbard S.S."/>
            <person name="Banfield J.F."/>
        </authorList>
    </citation>
    <scope>NUCLEOTIDE SEQUENCE [LARGE SCALE GENOMIC DNA]</scope>
</reference>
<dbReference type="PANTHER" id="PTHR33932:SF4">
    <property type="entry name" value="NA(+)_H(+) ANTIPORTER SUBUNIT B"/>
    <property type="match status" value="1"/>
</dbReference>
<keyword evidence="3" id="KW-1003">Cell membrane</keyword>
<feature type="transmembrane region" description="Helical" evidence="7">
    <location>
        <begin position="12"/>
        <end position="32"/>
    </location>
</feature>
<evidence type="ECO:0000313" key="9">
    <source>
        <dbReference type="EMBL" id="OGD15809.1"/>
    </source>
</evidence>
<comment type="similarity">
    <text evidence="2">Belongs to the CPA3 antiporters (TC 2.A.63) subunit B family.</text>
</comment>
<dbReference type="EMBL" id="MEYH01000047">
    <property type="protein sequence ID" value="OGD15809.1"/>
    <property type="molecule type" value="Genomic_DNA"/>
</dbReference>
<evidence type="ECO:0000256" key="4">
    <source>
        <dbReference type="ARBA" id="ARBA00022692"/>
    </source>
</evidence>
<organism evidence="9 10">
    <name type="scientific">Candidatus Sediminicultor quintus</name>
    <dbReference type="NCBI Taxonomy" id="1797291"/>
    <lineage>
        <taxon>Bacteria</taxon>
        <taxon>Pseudomonadati</taxon>
        <taxon>Atribacterota</taxon>
        <taxon>Candidatus Phoenicimicrobiia</taxon>
        <taxon>Candidatus Pheonicimicrobiales</taxon>
        <taxon>Candidatus Phoenicimicrobiaceae</taxon>
        <taxon>Candidatus Sediminicultor</taxon>
    </lineage>
</organism>
<name>A0A1F5ABA4_9BACT</name>
<evidence type="ECO:0000256" key="3">
    <source>
        <dbReference type="ARBA" id="ARBA00022475"/>
    </source>
</evidence>
<gene>
    <name evidence="9" type="ORF">A2V47_01350</name>
</gene>
<keyword evidence="6 7" id="KW-0472">Membrane</keyword>
<sequence length="158" mass="16840">MKEMSRIVKTVTNFVYGFIIIFGFYIIAHGHLTPGGGFQGGAVVGSAFALLLVSYGSLNSKKFLKEDIFSLFEGFGLILFIVLGFSGLGITFFYNFLANSGGWFGDTAVIGVNPGDMNTGGVIPLMNIAVGLEVLSAFGVIVLTMARGAEFTKKKEKS</sequence>
<feature type="transmembrane region" description="Helical" evidence="7">
    <location>
        <begin position="70"/>
        <end position="94"/>
    </location>
</feature>
<dbReference type="Proteomes" id="UP000177701">
    <property type="component" value="Unassembled WGS sequence"/>
</dbReference>
<feature type="transmembrane region" description="Helical" evidence="7">
    <location>
        <begin position="122"/>
        <end position="146"/>
    </location>
</feature>
<dbReference type="GO" id="GO:0005886">
    <property type="term" value="C:plasma membrane"/>
    <property type="evidence" value="ECO:0007669"/>
    <property type="project" value="UniProtKB-SubCell"/>
</dbReference>
<dbReference type="AlphaFoldDB" id="A0A1F5ABA4"/>
<evidence type="ECO:0000313" key="10">
    <source>
        <dbReference type="Proteomes" id="UP000177701"/>
    </source>
</evidence>
<comment type="caution">
    <text evidence="9">The sequence shown here is derived from an EMBL/GenBank/DDBJ whole genome shotgun (WGS) entry which is preliminary data.</text>
</comment>
<keyword evidence="4 7" id="KW-0812">Transmembrane</keyword>
<evidence type="ECO:0000259" key="8">
    <source>
        <dbReference type="Pfam" id="PF04039"/>
    </source>
</evidence>
<feature type="domain" description="Na+/H+ antiporter MnhB subunit-related protein" evidence="8">
    <location>
        <begin position="7"/>
        <end position="138"/>
    </location>
</feature>
<accession>A0A1F5ABA4</accession>
<dbReference type="STRING" id="1797291.A2V47_01350"/>
<evidence type="ECO:0000256" key="7">
    <source>
        <dbReference type="SAM" id="Phobius"/>
    </source>
</evidence>
<dbReference type="InterPro" id="IPR007182">
    <property type="entry name" value="MnhB"/>
</dbReference>
<evidence type="ECO:0000256" key="1">
    <source>
        <dbReference type="ARBA" id="ARBA00004651"/>
    </source>
</evidence>
<evidence type="ECO:0000256" key="6">
    <source>
        <dbReference type="ARBA" id="ARBA00023136"/>
    </source>
</evidence>
<feature type="transmembrane region" description="Helical" evidence="7">
    <location>
        <begin position="38"/>
        <end position="58"/>
    </location>
</feature>
<evidence type="ECO:0000256" key="5">
    <source>
        <dbReference type="ARBA" id="ARBA00022989"/>
    </source>
</evidence>
<keyword evidence="5 7" id="KW-1133">Transmembrane helix</keyword>
<dbReference type="Pfam" id="PF04039">
    <property type="entry name" value="MnhB"/>
    <property type="match status" value="1"/>
</dbReference>
<dbReference type="NCBIfam" id="NF006248">
    <property type="entry name" value="PRK08386.1"/>
    <property type="match status" value="1"/>
</dbReference>
<evidence type="ECO:0000256" key="2">
    <source>
        <dbReference type="ARBA" id="ARBA00009425"/>
    </source>
</evidence>
<proteinExistence type="inferred from homology"/>